<gene>
    <name evidence="1" type="ORF">H1164_09605</name>
</gene>
<evidence type="ECO:0000313" key="1">
    <source>
        <dbReference type="EMBL" id="MBA4543155.1"/>
    </source>
</evidence>
<proteinExistence type="predicted"/>
<evidence type="ECO:0000313" key="2">
    <source>
        <dbReference type="Proteomes" id="UP000530514"/>
    </source>
</evidence>
<keyword evidence="2" id="KW-1185">Reference proteome</keyword>
<dbReference type="Pfam" id="PF10673">
    <property type="entry name" value="DUF2487"/>
    <property type="match status" value="1"/>
</dbReference>
<reference evidence="1 2" key="1">
    <citation type="submission" date="2020-07" db="EMBL/GenBank/DDBJ databases">
        <authorList>
            <person name="Feng H."/>
        </authorList>
    </citation>
    <scope>NUCLEOTIDE SEQUENCE [LARGE SCALE GENOMIC DNA]</scope>
    <source>
        <strain evidence="2">s-11</strain>
    </source>
</reference>
<organism evidence="1 2">
    <name type="scientific">Thermoactinomyces daqus</name>
    <dbReference type="NCBI Taxonomy" id="1329516"/>
    <lineage>
        <taxon>Bacteria</taxon>
        <taxon>Bacillati</taxon>
        <taxon>Bacillota</taxon>
        <taxon>Bacilli</taxon>
        <taxon>Bacillales</taxon>
        <taxon>Thermoactinomycetaceae</taxon>
        <taxon>Thermoactinomyces</taxon>
    </lineage>
</organism>
<comment type="caution">
    <text evidence="1">The sequence shown here is derived from an EMBL/GenBank/DDBJ whole genome shotgun (WGS) entry which is preliminary data.</text>
</comment>
<accession>A0A7W1XAR9</accession>
<name>A0A7W1XAR9_9BACL</name>
<dbReference type="InterPro" id="IPR019615">
    <property type="entry name" value="DUF2487"/>
</dbReference>
<protein>
    <submittedName>
        <fullName evidence="1">DUF2487 family protein</fullName>
    </submittedName>
</protein>
<sequence length="155" mass="17532">MRWKRMNENEWKEVAAFVDTLLIPVHSLTLREKAVEAGDSRLVEAVAEELEKSLTGRILLLPSISYIGQNPDVFKAYISEIIREMNQSGFYYLVLIAGPNQGFLTDLLEDEPPGGFISTVCHVVNRSEGQPAEEALESEHGELFEKVLNMWQNHS</sequence>
<dbReference type="RefSeq" id="WP_033101416.1">
    <property type="nucleotide sequence ID" value="NZ_JACEIP010000012.1"/>
</dbReference>
<dbReference type="AlphaFoldDB" id="A0A7W1XAR9"/>
<dbReference type="Proteomes" id="UP000530514">
    <property type="component" value="Unassembled WGS sequence"/>
</dbReference>
<dbReference type="EMBL" id="JACEIP010000012">
    <property type="protein sequence ID" value="MBA4543155.1"/>
    <property type="molecule type" value="Genomic_DNA"/>
</dbReference>
<dbReference type="OrthoDB" id="2678750at2"/>